<accession>A0A3R5ZQT2</accession>
<evidence type="ECO:0000259" key="3">
    <source>
        <dbReference type="Pfam" id="PF00326"/>
    </source>
</evidence>
<feature type="signal peptide" evidence="2">
    <location>
        <begin position="1"/>
        <end position="16"/>
    </location>
</feature>
<dbReference type="Pfam" id="PF00326">
    <property type="entry name" value="Peptidase_S9"/>
    <property type="match status" value="1"/>
</dbReference>
<gene>
    <name evidence="5" type="ORF">DW191_18160</name>
    <name evidence="4" type="ORF">DW986_14935</name>
</gene>
<protein>
    <recommendedName>
        <fullName evidence="3">Peptidase S9 prolyl oligopeptidase catalytic domain-containing protein</fullName>
    </recommendedName>
</protein>
<dbReference type="SUPFAM" id="SSF53474">
    <property type="entry name" value="alpha/beta-Hydrolases"/>
    <property type="match status" value="1"/>
</dbReference>
<dbReference type="InterPro" id="IPR001375">
    <property type="entry name" value="Peptidase_S9_cat"/>
</dbReference>
<name>A0A3R5ZQT2_9BACT</name>
<dbReference type="PANTHER" id="PTHR43037:SF1">
    <property type="entry name" value="BLL1128 PROTEIN"/>
    <property type="match status" value="1"/>
</dbReference>
<dbReference type="Gene3D" id="3.40.50.1820">
    <property type="entry name" value="alpha/beta hydrolase"/>
    <property type="match status" value="1"/>
</dbReference>
<evidence type="ECO:0000256" key="1">
    <source>
        <dbReference type="ARBA" id="ARBA00022729"/>
    </source>
</evidence>
<organism evidence="4 7">
    <name type="scientific">Parabacteroides merdae</name>
    <dbReference type="NCBI Taxonomy" id="46503"/>
    <lineage>
        <taxon>Bacteria</taxon>
        <taxon>Pseudomonadati</taxon>
        <taxon>Bacteroidota</taxon>
        <taxon>Bacteroidia</taxon>
        <taxon>Bacteroidales</taxon>
        <taxon>Tannerellaceae</taxon>
        <taxon>Parabacteroides</taxon>
    </lineage>
</organism>
<dbReference type="EMBL" id="QRKC01000013">
    <property type="protein sequence ID" value="RHH74295.1"/>
    <property type="molecule type" value="Genomic_DNA"/>
</dbReference>
<evidence type="ECO:0000313" key="5">
    <source>
        <dbReference type="EMBL" id="RHH74295.1"/>
    </source>
</evidence>
<keyword evidence="1 2" id="KW-0732">Signal</keyword>
<proteinExistence type="predicted"/>
<evidence type="ECO:0000313" key="7">
    <source>
        <dbReference type="Proteomes" id="UP000285173"/>
    </source>
</evidence>
<dbReference type="GO" id="GO:0008236">
    <property type="term" value="F:serine-type peptidase activity"/>
    <property type="evidence" value="ECO:0007669"/>
    <property type="project" value="InterPro"/>
</dbReference>
<sequence>MIILTILLYMSIWASATPCRYTDSDFSFNVWSYNNITLPYRETVITAGGTQQKPILVIYLHGGLKRGSDNVRQMNEDAIYTIADYLCRNRINAFMIVPQCPDSLAWGVQTNEIIKNLVDEYMNKGKVDPDRIYLMGGSMGGTGVWKMASAYPYLFAAVMPVAGNPDTVDAALLANTPVCTVMGTGDNLMDIAPVTSFMERLKELNGETILDVENGWSHIKTCTESYTDKRLNWIFNHIRSSK</sequence>
<feature type="domain" description="Peptidase S9 prolyl oligopeptidase catalytic" evidence="3">
    <location>
        <begin position="106"/>
        <end position="167"/>
    </location>
</feature>
<evidence type="ECO:0000256" key="2">
    <source>
        <dbReference type="SAM" id="SignalP"/>
    </source>
</evidence>
<dbReference type="AlphaFoldDB" id="A0A3R5ZQT2"/>
<dbReference type="Proteomes" id="UP000283732">
    <property type="component" value="Unassembled WGS sequence"/>
</dbReference>
<reference evidence="6 7" key="1">
    <citation type="submission" date="2018-08" db="EMBL/GenBank/DDBJ databases">
        <title>A genome reference for cultivated species of the human gut microbiota.</title>
        <authorList>
            <person name="Zou Y."/>
            <person name="Xue W."/>
            <person name="Luo G."/>
        </authorList>
    </citation>
    <scope>NUCLEOTIDE SEQUENCE [LARGE SCALE GENOMIC DNA]</scope>
    <source>
        <strain evidence="5 6">AM16-50</strain>
        <strain evidence="4 7">AM50-15</strain>
    </source>
</reference>
<dbReference type="GO" id="GO:0006508">
    <property type="term" value="P:proteolysis"/>
    <property type="evidence" value="ECO:0007669"/>
    <property type="project" value="InterPro"/>
</dbReference>
<evidence type="ECO:0000313" key="4">
    <source>
        <dbReference type="EMBL" id="RGZ45419.1"/>
    </source>
</evidence>
<evidence type="ECO:0000313" key="6">
    <source>
        <dbReference type="Proteomes" id="UP000283732"/>
    </source>
</evidence>
<dbReference type="InterPro" id="IPR050955">
    <property type="entry name" value="Plant_Biomass_Hydrol_Est"/>
</dbReference>
<feature type="chain" id="PRO_5033393299" description="Peptidase S9 prolyl oligopeptidase catalytic domain-containing protein" evidence="2">
    <location>
        <begin position="17"/>
        <end position="242"/>
    </location>
</feature>
<dbReference type="EMBL" id="QSEF01000022">
    <property type="protein sequence ID" value="RGZ45419.1"/>
    <property type="molecule type" value="Genomic_DNA"/>
</dbReference>
<dbReference type="InterPro" id="IPR029058">
    <property type="entry name" value="AB_hydrolase_fold"/>
</dbReference>
<comment type="caution">
    <text evidence="4">The sequence shown here is derived from an EMBL/GenBank/DDBJ whole genome shotgun (WGS) entry which is preliminary data.</text>
</comment>
<dbReference type="Proteomes" id="UP000285173">
    <property type="component" value="Unassembled WGS sequence"/>
</dbReference>
<dbReference type="PANTHER" id="PTHR43037">
    <property type="entry name" value="UNNAMED PRODUCT-RELATED"/>
    <property type="match status" value="1"/>
</dbReference>